<dbReference type="Proteomes" id="UP000297454">
    <property type="component" value="Unassembled WGS sequence"/>
</dbReference>
<dbReference type="GO" id="GO:0005988">
    <property type="term" value="P:lactose metabolic process"/>
    <property type="evidence" value="ECO:0007669"/>
    <property type="project" value="UniProtKB-KW"/>
</dbReference>
<keyword evidence="3 7" id="KW-0547">Nucleotide-binding</keyword>
<evidence type="ECO:0000313" key="11">
    <source>
        <dbReference type="Proteomes" id="UP000297454"/>
    </source>
</evidence>
<organism evidence="10 11">
    <name type="scientific">Helcococcus ovis</name>
    <dbReference type="NCBI Taxonomy" id="72026"/>
    <lineage>
        <taxon>Bacteria</taxon>
        <taxon>Bacillati</taxon>
        <taxon>Bacillota</taxon>
        <taxon>Tissierellia</taxon>
        <taxon>Tissierellales</taxon>
        <taxon>Peptoniphilaceae</taxon>
        <taxon>Helcococcus</taxon>
    </lineage>
</organism>
<evidence type="ECO:0000259" key="9">
    <source>
        <dbReference type="Pfam" id="PF00294"/>
    </source>
</evidence>
<keyword evidence="7" id="KW-0423">Lactose metabolism</keyword>
<dbReference type="PANTHER" id="PTHR46566">
    <property type="entry name" value="1-PHOSPHOFRUCTOKINASE-RELATED"/>
    <property type="match status" value="1"/>
</dbReference>
<evidence type="ECO:0000256" key="4">
    <source>
        <dbReference type="ARBA" id="ARBA00022777"/>
    </source>
</evidence>
<evidence type="ECO:0000256" key="6">
    <source>
        <dbReference type="ARBA" id="ARBA00047745"/>
    </source>
</evidence>
<accession>A0A4R9C068</accession>
<dbReference type="PANTHER" id="PTHR46566:SF1">
    <property type="entry name" value="1-PHOSPHOFRUCTOKINASE"/>
    <property type="match status" value="1"/>
</dbReference>
<dbReference type="GO" id="GO:0009024">
    <property type="term" value="F:tagatose-6-phosphate kinase activity"/>
    <property type="evidence" value="ECO:0007669"/>
    <property type="project" value="UniProtKB-EC"/>
</dbReference>
<comment type="pathway">
    <text evidence="7">Carbohydrate metabolism; D-tagatose 6-phosphate degradation; D-glyceraldehyde 3-phosphate and glycerone phosphate from D-tagatose 6-phosphate: step 1/2.</text>
</comment>
<comment type="catalytic activity">
    <reaction evidence="7">
        <text>D-tagatofuranose 6-phosphate + ATP = D-tagatofuranose 1,6-bisphosphate + ADP + H(+)</text>
        <dbReference type="Rhea" id="RHEA:12420"/>
        <dbReference type="ChEBI" id="CHEBI:15378"/>
        <dbReference type="ChEBI" id="CHEBI:30616"/>
        <dbReference type="ChEBI" id="CHEBI:58694"/>
        <dbReference type="ChEBI" id="CHEBI:58695"/>
        <dbReference type="ChEBI" id="CHEBI:456216"/>
        <dbReference type="EC" id="2.7.1.144"/>
    </reaction>
</comment>
<comment type="function">
    <text evidence="8">Catalyzes the ATP-dependent phosphorylation of fructose-l-phosphate to fructose-l,6-bisphosphate.</text>
</comment>
<dbReference type="RefSeq" id="WP_134744554.1">
    <property type="nucleotide sequence ID" value="NZ_JBFNGE010000121.1"/>
</dbReference>
<dbReference type="GO" id="GO:0016052">
    <property type="term" value="P:carbohydrate catabolic process"/>
    <property type="evidence" value="ECO:0007669"/>
    <property type="project" value="UniProtKB-ARBA"/>
</dbReference>
<evidence type="ECO:0000256" key="3">
    <source>
        <dbReference type="ARBA" id="ARBA00022741"/>
    </source>
</evidence>
<dbReference type="AlphaFoldDB" id="A0A4R9C068"/>
<evidence type="ECO:0000256" key="2">
    <source>
        <dbReference type="ARBA" id="ARBA00022679"/>
    </source>
</evidence>
<dbReference type="GO" id="GO:0044281">
    <property type="term" value="P:small molecule metabolic process"/>
    <property type="evidence" value="ECO:0007669"/>
    <property type="project" value="UniProtKB-ARBA"/>
</dbReference>
<dbReference type="InterPro" id="IPR002173">
    <property type="entry name" value="Carboh/pur_kinase_PfkB_CS"/>
</dbReference>
<dbReference type="GO" id="GO:0005524">
    <property type="term" value="F:ATP binding"/>
    <property type="evidence" value="ECO:0007669"/>
    <property type="project" value="UniProtKB-UniRule"/>
</dbReference>
<comment type="caution">
    <text evidence="10">The sequence shown here is derived from an EMBL/GenBank/DDBJ whole genome shotgun (WGS) entry which is preliminary data.</text>
</comment>
<dbReference type="GO" id="GO:0005829">
    <property type="term" value="C:cytosol"/>
    <property type="evidence" value="ECO:0007669"/>
    <property type="project" value="TreeGrafter"/>
</dbReference>
<dbReference type="GO" id="GO:0008662">
    <property type="term" value="F:1-phosphofructokinase activity"/>
    <property type="evidence" value="ECO:0007669"/>
    <property type="project" value="UniProtKB-UniRule"/>
</dbReference>
<dbReference type="InterPro" id="IPR029056">
    <property type="entry name" value="Ribokinase-like"/>
</dbReference>
<dbReference type="Gene3D" id="3.40.1190.20">
    <property type="match status" value="1"/>
</dbReference>
<evidence type="ECO:0000256" key="7">
    <source>
        <dbReference type="PIRNR" id="PIRNR000535"/>
    </source>
</evidence>
<evidence type="ECO:0000256" key="5">
    <source>
        <dbReference type="ARBA" id="ARBA00022840"/>
    </source>
</evidence>
<dbReference type="InterPro" id="IPR017583">
    <property type="entry name" value="Tagatose/fructose_Pkinase"/>
</dbReference>
<proteinExistence type="inferred from homology"/>
<feature type="domain" description="Carbohydrate kinase PfkB" evidence="9">
    <location>
        <begin position="7"/>
        <end position="289"/>
    </location>
</feature>
<dbReference type="Pfam" id="PF00294">
    <property type="entry name" value="PfkB"/>
    <property type="match status" value="1"/>
</dbReference>
<dbReference type="InterPro" id="IPR011611">
    <property type="entry name" value="PfkB_dom"/>
</dbReference>
<dbReference type="PROSITE" id="PS00584">
    <property type="entry name" value="PFKB_KINASES_2"/>
    <property type="match status" value="1"/>
</dbReference>
<dbReference type="InterPro" id="IPR022463">
    <property type="entry name" value="1-PFruKinase"/>
</dbReference>
<dbReference type="UniPathway" id="UPA00704">
    <property type="reaction ID" value="UER00715"/>
</dbReference>
<protein>
    <recommendedName>
        <fullName evidence="7">Tagatose-6-phosphate kinase</fullName>
        <ecNumber evidence="7">2.7.1.144</ecNumber>
    </recommendedName>
</protein>
<dbReference type="EMBL" id="SCFR01000026">
    <property type="protein sequence ID" value="TFF65000.1"/>
    <property type="molecule type" value="Genomic_DNA"/>
</dbReference>
<dbReference type="EC" id="2.7.1.144" evidence="7"/>
<dbReference type="FunFam" id="3.40.1190.20:FF:000001">
    <property type="entry name" value="Phosphofructokinase"/>
    <property type="match status" value="1"/>
</dbReference>
<comment type="similarity">
    <text evidence="1">Belongs to the carbohydrate kinase pfkB family.</text>
</comment>
<comment type="similarity">
    <text evidence="7">Belongs to the carbohydrate kinase PfkB family. LacC subfamily.</text>
</comment>
<name>A0A4R9C068_9FIRM</name>
<evidence type="ECO:0000256" key="1">
    <source>
        <dbReference type="ARBA" id="ARBA00005380"/>
    </source>
</evidence>
<sequence>MIYTLTLNPAIDHVVKLDKLEIGETNRMHEENISAGGKGINVSKILKNLGENSIVLGYIAGFTGNEIDRILKEEGLSTDFIYIRDGFTRINTKIKSEKETEINGPGLKISKQEIEKLFDKLDDIKDGDYLFLSGSIPSSMDNGFYAKIMERLFSKNVNIAVDTTGGALVKTLKYSPKIIKPNLRELEELFNCQIAENVQIERYSKRLQEMGAKNIIISMGGDGAYFLSEKGDSIFLEAPKGNVIDTVGSGDSMLAGFIFALKNNFSLVEAFKFSVSCGSATAFSEKLATKNEIYKIYKNL</sequence>
<keyword evidence="11" id="KW-1185">Reference proteome</keyword>
<keyword evidence="4 8" id="KW-0418">Kinase</keyword>
<evidence type="ECO:0000256" key="8">
    <source>
        <dbReference type="RuleBase" id="RU369061"/>
    </source>
</evidence>
<gene>
    <name evidence="10" type="primary">pfkB</name>
    <name evidence="10" type="ORF">EQF91_06855</name>
</gene>
<keyword evidence="2 7" id="KW-0808">Transferase</keyword>
<dbReference type="GO" id="GO:2001059">
    <property type="term" value="P:D-tagatose 6-phosphate catabolic process"/>
    <property type="evidence" value="ECO:0007669"/>
    <property type="project" value="UniProtKB-UniPathway"/>
</dbReference>
<dbReference type="SUPFAM" id="SSF53613">
    <property type="entry name" value="Ribokinase-like"/>
    <property type="match status" value="1"/>
</dbReference>
<dbReference type="NCBIfam" id="TIGR03168">
    <property type="entry name" value="1-PFK"/>
    <property type="match status" value="1"/>
</dbReference>
<dbReference type="PIRSF" id="PIRSF000535">
    <property type="entry name" value="1PFK/6PFK/LacC"/>
    <property type="match status" value="1"/>
</dbReference>
<reference evidence="10 11" key="1">
    <citation type="submission" date="2019-01" db="EMBL/GenBank/DDBJ databases">
        <title>Draft Genome Sequences of Helcococcus ovis Strains Isolated from the Uterus and Vagina of Dairy Cows with Metritis.</title>
        <authorList>
            <person name="Cunha F."/>
            <person name="Jeon S.J."/>
            <person name="Kutzer P."/>
            <person name="Galvao K.N."/>
        </authorList>
    </citation>
    <scope>NUCLEOTIDE SEQUENCE [LARGE SCALE GENOMIC DNA]</scope>
    <source>
        <strain evidence="10 11">KG-37</strain>
    </source>
</reference>
<dbReference type="CDD" id="cd01164">
    <property type="entry name" value="FruK_PfkB_like"/>
    <property type="match status" value="1"/>
</dbReference>
<keyword evidence="5 7" id="KW-0067">ATP-binding</keyword>
<evidence type="ECO:0000313" key="10">
    <source>
        <dbReference type="EMBL" id="TFF65000.1"/>
    </source>
</evidence>
<comment type="catalytic activity">
    <reaction evidence="6 8">
        <text>beta-D-fructose 1-phosphate + ATP = beta-D-fructose 1,6-bisphosphate + ADP + H(+)</text>
        <dbReference type="Rhea" id="RHEA:14213"/>
        <dbReference type="ChEBI" id="CHEBI:15378"/>
        <dbReference type="ChEBI" id="CHEBI:30616"/>
        <dbReference type="ChEBI" id="CHEBI:32966"/>
        <dbReference type="ChEBI" id="CHEBI:138881"/>
        <dbReference type="ChEBI" id="CHEBI:456216"/>
        <dbReference type="EC" id="2.7.1.56"/>
    </reaction>
</comment>
<dbReference type="NCBIfam" id="TIGR03828">
    <property type="entry name" value="pfkB"/>
    <property type="match status" value="1"/>
</dbReference>